<dbReference type="Gene3D" id="2.60.40.420">
    <property type="entry name" value="Cupredoxins - blue copper proteins"/>
    <property type="match status" value="1"/>
</dbReference>
<dbReference type="Pfam" id="PF00116">
    <property type="entry name" value="COX2"/>
    <property type="match status" value="1"/>
</dbReference>
<dbReference type="Proteomes" id="UP000198796">
    <property type="component" value="Unassembled WGS sequence"/>
</dbReference>
<keyword evidence="7 16" id="KW-0479">Metal-binding</keyword>
<evidence type="ECO:0000256" key="13">
    <source>
        <dbReference type="ARBA" id="ARBA00024688"/>
    </source>
</evidence>
<evidence type="ECO:0000256" key="12">
    <source>
        <dbReference type="ARBA" id="ARBA00023136"/>
    </source>
</evidence>
<evidence type="ECO:0000259" key="18">
    <source>
        <dbReference type="PROSITE" id="PS50857"/>
    </source>
</evidence>
<dbReference type="InterPro" id="IPR036909">
    <property type="entry name" value="Cyt_c-like_dom_sf"/>
</dbReference>
<dbReference type="InterPro" id="IPR008972">
    <property type="entry name" value="Cupredoxin"/>
</dbReference>
<keyword evidence="21" id="KW-1185">Reference proteome</keyword>
<dbReference type="Pfam" id="PF00034">
    <property type="entry name" value="Cytochrom_C"/>
    <property type="match status" value="1"/>
</dbReference>
<evidence type="ECO:0000256" key="17">
    <source>
        <dbReference type="SAM" id="Phobius"/>
    </source>
</evidence>
<name>A0A1I0YEC2_9RHOB</name>
<evidence type="ECO:0000256" key="9">
    <source>
        <dbReference type="ARBA" id="ARBA00022989"/>
    </source>
</evidence>
<evidence type="ECO:0000256" key="4">
    <source>
        <dbReference type="ARBA" id="ARBA00022617"/>
    </source>
</evidence>
<keyword evidence="6 17" id="KW-0812">Transmembrane</keyword>
<evidence type="ECO:0000256" key="6">
    <source>
        <dbReference type="ARBA" id="ARBA00022692"/>
    </source>
</evidence>
<keyword evidence="3" id="KW-0813">Transport</keyword>
<dbReference type="SUPFAM" id="SSF49503">
    <property type="entry name" value="Cupredoxins"/>
    <property type="match status" value="1"/>
</dbReference>
<evidence type="ECO:0000256" key="7">
    <source>
        <dbReference type="ARBA" id="ARBA00022723"/>
    </source>
</evidence>
<dbReference type="GO" id="GO:0005507">
    <property type="term" value="F:copper ion binding"/>
    <property type="evidence" value="ECO:0007669"/>
    <property type="project" value="InterPro"/>
</dbReference>
<comment type="similarity">
    <text evidence="2">Belongs to the cytochrome c oxidase subunit 2 family.</text>
</comment>
<dbReference type="OrthoDB" id="9781261at2"/>
<dbReference type="GO" id="GO:0004129">
    <property type="term" value="F:cytochrome-c oxidase activity"/>
    <property type="evidence" value="ECO:0007669"/>
    <property type="project" value="UniProtKB-EC"/>
</dbReference>
<dbReference type="InterPro" id="IPR001505">
    <property type="entry name" value="Copper_CuA"/>
</dbReference>
<reference evidence="20 21" key="1">
    <citation type="submission" date="2016-10" db="EMBL/GenBank/DDBJ databases">
        <authorList>
            <person name="de Groot N.N."/>
        </authorList>
    </citation>
    <scope>NUCLEOTIDE SEQUENCE [LARGE SCALE GENOMIC DNA]</scope>
    <source>
        <strain evidence="20 21">DSM 29316</strain>
    </source>
</reference>
<dbReference type="InterPro" id="IPR002429">
    <property type="entry name" value="CcO_II-like_C"/>
</dbReference>
<keyword evidence="4 16" id="KW-0349">Heme</keyword>
<dbReference type="SUPFAM" id="SSF46626">
    <property type="entry name" value="Cytochrome c"/>
    <property type="match status" value="1"/>
</dbReference>
<dbReference type="PANTHER" id="PTHR22888:SF9">
    <property type="entry name" value="CYTOCHROME C OXIDASE SUBUNIT 2"/>
    <property type="match status" value="1"/>
</dbReference>
<dbReference type="InterPro" id="IPR009056">
    <property type="entry name" value="Cyt_c-like_dom"/>
</dbReference>
<keyword evidence="9 17" id="KW-1133">Transmembrane helix</keyword>
<dbReference type="STRING" id="871651.SAMN05421688_2944"/>
<keyword evidence="11" id="KW-0186">Copper</keyword>
<dbReference type="GO" id="GO:0016491">
    <property type="term" value="F:oxidoreductase activity"/>
    <property type="evidence" value="ECO:0007669"/>
    <property type="project" value="InterPro"/>
</dbReference>
<evidence type="ECO:0000256" key="3">
    <source>
        <dbReference type="ARBA" id="ARBA00022448"/>
    </source>
</evidence>
<keyword evidence="10 16" id="KW-0408">Iron</keyword>
<accession>A0A1I0YEC2</accession>
<comment type="subcellular location">
    <subcellularLocation>
        <location evidence="1">Membrane</location>
        <topology evidence="1">Multi-pass membrane protein</topology>
    </subcellularLocation>
</comment>
<dbReference type="PROSITE" id="PS51007">
    <property type="entry name" value="CYTC"/>
    <property type="match status" value="1"/>
</dbReference>
<dbReference type="PROSITE" id="PS00078">
    <property type="entry name" value="COX2"/>
    <property type="match status" value="1"/>
</dbReference>
<sequence length="305" mass="33018">MCLPGCSGRHYWFSGASEEAQSIETLAWILFAGAGVIWLIVMALAFFAMRSSGRSNTEKSARRMILWGGFAFPTVVLAALLGTGLLTLKSIVAERSDLTLEVEGEQWWWRVGYPGGVVTANEVRLPRGRTAEILLTADDVIHSFWAPALGGKIDMIPGRENRLTLTPTTVGNWGGLCAEYCGGAHAQMRFNVIVMEPDAFDAWLEDEAAPAQPESGPGLEAFLGEGCGACHTIRGTEAQGLVGPDLTHFGARTSLGAGILALDRDTLRHWITHTDTLKPGVKMPAYPDIPTEELEDMIDYLLSLT</sequence>
<keyword evidence="8" id="KW-0249">Electron transport</keyword>
<dbReference type="PANTHER" id="PTHR22888">
    <property type="entry name" value="CYTOCHROME C OXIDASE, SUBUNIT II"/>
    <property type="match status" value="1"/>
</dbReference>
<gene>
    <name evidence="20" type="ORF">SAMN05421688_2944</name>
</gene>
<evidence type="ECO:0000256" key="1">
    <source>
        <dbReference type="ARBA" id="ARBA00004141"/>
    </source>
</evidence>
<dbReference type="InterPro" id="IPR045187">
    <property type="entry name" value="CcO_II"/>
</dbReference>
<evidence type="ECO:0000256" key="5">
    <source>
        <dbReference type="ARBA" id="ARBA00022660"/>
    </source>
</evidence>
<evidence type="ECO:0000256" key="10">
    <source>
        <dbReference type="ARBA" id="ARBA00023004"/>
    </source>
</evidence>
<comment type="catalytic activity">
    <reaction evidence="15">
        <text>4 Fe(II)-[cytochrome c] + O2 + 8 H(+)(in) = 4 Fe(III)-[cytochrome c] + 2 H2O + 4 H(+)(out)</text>
        <dbReference type="Rhea" id="RHEA:11436"/>
        <dbReference type="Rhea" id="RHEA-COMP:10350"/>
        <dbReference type="Rhea" id="RHEA-COMP:14399"/>
        <dbReference type="ChEBI" id="CHEBI:15377"/>
        <dbReference type="ChEBI" id="CHEBI:15378"/>
        <dbReference type="ChEBI" id="CHEBI:15379"/>
        <dbReference type="ChEBI" id="CHEBI:29033"/>
        <dbReference type="ChEBI" id="CHEBI:29034"/>
        <dbReference type="EC" id="7.1.1.9"/>
    </reaction>
</comment>
<evidence type="ECO:0000256" key="2">
    <source>
        <dbReference type="ARBA" id="ARBA00007866"/>
    </source>
</evidence>
<dbReference type="PRINTS" id="PR01166">
    <property type="entry name" value="CYCOXIDASEII"/>
</dbReference>
<evidence type="ECO:0000256" key="14">
    <source>
        <dbReference type="ARBA" id="ARBA00031399"/>
    </source>
</evidence>
<dbReference type="GO" id="GO:0042773">
    <property type="term" value="P:ATP synthesis coupled electron transport"/>
    <property type="evidence" value="ECO:0007669"/>
    <property type="project" value="TreeGrafter"/>
</dbReference>
<proteinExistence type="inferred from homology"/>
<dbReference type="EMBL" id="FOJU01000005">
    <property type="protein sequence ID" value="SFB11137.1"/>
    <property type="molecule type" value="Genomic_DNA"/>
</dbReference>
<keyword evidence="5" id="KW-0679">Respiratory chain</keyword>
<dbReference type="NCBIfam" id="TIGR02866">
    <property type="entry name" value="CoxB"/>
    <property type="match status" value="1"/>
</dbReference>
<feature type="transmembrane region" description="Helical" evidence="17">
    <location>
        <begin position="26"/>
        <end position="49"/>
    </location>
</feature>
<feature type="transmembrane region" description="Helical" evidence="17">
    <location>
        <begin position="70"/>
        <end position="88"/>
    </location>
</feature>
<dbReference type="InterPro" id="IPR014222">
    <property type="entry name" value="Cyt_c_oxidase_su2"/>
</dbReference>
<comment type="function">
    <text evidence="13">Subunits I and II form the functional core of the enzyme complex. Electrons originating in cytochrome c are transferred via heme a and Cu(A) to the binuclear center formed by heme a3 and Cu(B).</text>
</comment>
<feature type="domain" description="Cytochrome oxidase subunit II copper A binding" evidence="18">
    <location>
        <begin position="95"/>
        <end position="206"/>
    </location>
</feature>
<evidence type="ECO:0000256" key="15">
    <source>
        <dbReference type="ARBA" id="ARBA00047816"/>
    </source>
</evidence>
<evidence type="ECO:0000256" key="11">
    <source>
        <dbReference type="ARBA" id="ARBA00023008"/>
    </source>
</evidence>
<organism evidence="20 21">
    <name type="scientific">Poseidonocella pacifica</name>
    <dbReference type="NCBI Taxonomy" id="871651"/>
    <lineage>
        <taxon>Bacteria</taxon>
        <taxon>Pseudomonadati</taxon>
        <taxon>Pseudomonadota</taxon>
        <taxon>Alphaproteobacteria</taxon>
        <taxon>Rhodobacterales</taxon>
        <taxon>Roseobacteraceae</taxon>
        <taxon>Poseidonocella</taxon>
    </lineage>
</organism>
<evidence type="ECO:0000313" key="21">
    <source>
        <dbReference type="Proteomes" id="UP000198796"/>
    </source>
</evidence>
<protein>
    <recommendedName>
        <fullName evidence="14">Cytochrome aa3 subunit 2</fullName>
    </recommendedName>
</protein>
<dbReference type="RefSeq" id="WP_092066228.1">
    <property type="nucleotide sequence ID" value="NZ_FOJU01000005.1"/>
</dbReference>
<evidence type="ECO:0000259" key="19">
    <source>
        <dbReference type="PROSITE" id="PS51007"/>
    </source>
</evidence>
<feature type="domain" description="Cytochrome c" evidence="19">
    <location>
        <begin position="213"/>
        <end position="305"/>
    </location>
</feature>
<keyword evidence="12 17" id="KW-0472">Membrane</keyword>
<dbReference type="GO" id="GO:0016020">
    <property type="term" value="C:membrane"/>
    <property type="evidence" value="ECO:0007669"/>
    <property type="project" value="UniProtKB-SubCell"/>
</dbReference>
<dbReference type="AlphaFoldDB" id="A0A1I0YEC2"/>
<evidence type="ECO:0000256" key="8">
    <source>
        <dbReference type="ARBA" id="ARBA00022982"/>
    </source>
</evidence>
<evidence type="ECO:0000313" key="20">
    <source>
        <dbReference type="EMBL" id="SFB11137.1"/>
    </source>
</evidence>
<dbReference type="GO" id="GO:0020037">
    <property type="term" value="F:heme binding"/>
    <property type="evidence" value="ECO:0007669"/>
    <property type="project" value="InterPro"/>
</dbReference>
<dbReference type="PROSITE" id="PS50857">
    <property type="entry name" value="COX2_CUA"/>
    <property type="match status" value="1"/>
</dbReference>
<evidence type="ECO:0000256" key="16">
    <source>
        <dbReference type="PROSITE-ProRule" id="PRU00433"/>
    </source>
</evidence>